<dbReference type="GO" id="GO:0003779">
    <property type="term" value="F:actin binding"/>
    <property type="evidence" value="ECO:0007669"/>
    <property type="project" value="TreeGrafter"/>
</dbReference>
<feature type="domain" description="FYVE-type zinc finger" evidence="3">
    <location>
        <begin position="56"/>
        <end position="132"/>
    </location>
</feature>
<keyword evidence="5" id="KW-1185">Reference proteome</keyword>
<dbReference type="Proteomes" id="UP000299084">
    <property type="component" value="Unassembled WGS sequence"/>
</dbReference>
<reference evidence="4 5" key="1">
    <citation type="journal article" date="2019" name="Mol. Ecol. Resour.">
        <title>Improving Illumina assemblies with Hi-C and long reads: an example with the North African dromedary.</title>
        <authorList>
            <person name="Elbers J.P."/>
            <person name="Rogers M.F."/>
            <person name="Perelman P.L."/>
            <person name="Proskuryakova A.A."/>
            <person name="Serdyukova N.A."/>
            <person name="Johnson W.E."/>
            <person name="Horin P."/>
            <person name="Corander J."/>
            <person name="Murphy D."/>
            <person name="Burger P.A."/>
        </authorList>
    </citation>
    <scope>NUCLEOTIDE SEQUENCE [LARGE SCALE GENOMIC DNA]</scope>
    <source>
        <strain evidence="4">Drom800</strain>
        <tissue evidence="4">Blood</tissue>
    </source>
</reference>
<evidence type="ECO:0000256" key="2">
    <source>
        <dbReference type="ARBA" id="ARBA00022490"/>
    </source>
</evidence>
<dbReference type="GO" id="GO:0048471">
    <property type="term" value="C:perinuclear region of cytoplasm"/>
    <property type="evidence" value="ECO:0007669"/>
    <property type="project" value="UniProtKB-SubCell"/>
</dbReference>
<dbReference type="InterPro" id="IPR051745">
    <property type="entry name" value="Intracell_Transport_Effector"/>
</dbReference>
<evidence type="ECO:0000259" key="3">
    <source>
        <dbReference type="Pfam" id="PF02318"/>
    </source>
</evidence>
<dbReference type="GO" id="GO:0017022">
    <property type="term" value="F:myosin binding"/>
    <property type="evidence" value="ECO:0007669"/>
    <property type="project" value="TreeGrafter"/>
</dbReference>
<dbReference type="EMBL" id="JWIN03000017">
    <property type="protein sequence ID" value="KAB1263997.1"/>
    <property type="molecule type" value="Genomic_DNA"/>
</dbReference>
<dbReference type="InterPro" id="IPR011011">
    <property type="entry name" value="Znf_FYVE_PHD"/>
</dbReference>
<dbReference type="PANTHER" id="PTHR14555">
    <property type="entry name" value="MYELIN-ASSOCIATED OLIGODENDROCYTIC BASIC PROTEIN MOBP -RELATED"/>
    <property type="match status" value="1"/>
</dbReference>
<protein>
    <submittedName>
        <fullName evidence="4">Rab effector MyRIP</fullName>
    </submittedName>
</protein>
<dbReference type="SUPFAM" id="SSF57903">
    <property type="entry name" value="FYVE/PHD zinc finger"/>
    <property type="match status" value="1"/>
</dbReference>
<keyword evidence="2" id="KW-0963">Cytoplasm</keyword>
<accession>A0A5N4CYZ8</accession>
<name>A0A5N4CYZ8_CAMDR</name>
<sequence length="269" mass="30169">MEMSPSIMSQAPATSQDVLCLYFEGGDAVVHLKAPGSKGQAVMASHQEGGVCCKDSELRQKLDEEGSKCSILSKHQKFVEHCCMRCCAPFTFLVNTKRRCGDCRFNVCKGCCSYQKREKLWLCCVCQQARGLIHMEPNFSSSRYATDALKRGLRGGDRSVDSNIYKVLVSSQAWIFSQRDYLARKVKQQLCTKSHIHSPFQHLGQIRNGIEYVSVEDVAFEWCAGQRERFPQSPWVVLVAVTLSCGEHHFGVARIGVEGSFPLFAVRKL</sequence>
<evidence type="ECO:0000313" key="5">
    <source>
        <dbReference type="Proteomes" id="UP000299084"/>
    </source>
</evidence>
<dbReference type="InterPro" id="IPR013083">
    <property type="entry name" value="Znf_RING/FYVE/PHD"/>
</dbReference>
<dbReference type="GO" id="GO:0030864">
    <property type="term" value="C:cortical actin cytoskeleton"/>
    <property type="evidence" value="ECO:0007669"/>
    <property type="project" value="TreeGrafter"/>
</dbReference>
<dbReference type="InterPro" id="IPR041282">
    <property type="entry name" value="FYVE_2"/>
</dbReference>
<evidence type="ECO:0000256" key="1">
    <source>
        <dbReference type="ARBA" id="ARBA00004556"/>
    </source>
</evidence>
<comment type="caution">
    <text evidence="4">The sequence shown here is derived from an EMBL/GenBank/DDBJ whole genome shotgun (WGS) entry which is preliminary data.</text>
</comment>
<gene>
    <name evidence="4" type="ORF">Cadr_000020155</name>
</gene>
<organism evidence="4 5">
    <name type="scientific">Camelus dromedarius</name>
    <name type="common">Dromedary</name>
    <name type="synonym">Arabian camel</name>
    <dbReference type="NCBI Taxonomy" id="9838"/>
    <lineage>
        <taxon>Eukaryota</taxon>
        <taxon>Metazoa</taxon>
        <taxon>Chordata</taxon>
        <taxon>Craniata</taxon>
        <taxon>Vertebrata</taxon>
        <taxon>Euteleostomi</taxon>
        <taxon>Mammalia</taxon>
        <taxon>Eutheria</taxon>
        <taxon>Laurasiatheria</taxon>
        <taxon>Artiodactyla</taxon>
        <taxon>Tylopoda</taxon>
        <taxon>Camelidae</taxon>
        <taxon>Camelus</taxon>
    </lineage>
</organism>
<proteinExistence type="predicted"/>
<dbReference type="Pfam" id="PF02318">
    <property type="entry name" value="FYVE_2"/>
    <property type="match status" value="1"/>
</dbReference>
<dbReference type="Gene3D" id="3.30.40.10">
    <property type="entry name" value="Zinc/RING finger domain, C3HC4 (zinc finger)"/>
    <property type="match status" value="1"/>
</dbReference>
<evidence type="ECO:0000313" key="4">
    <source>
        <dbReference type="EMBL" id="KAB1263997.1"/>
    </source>
</evidence>
<dbReference type="PANTHER" id="PTHR14555:SF6">
    <property type="entry name" value="RAB EFFECTOR MYRIP"/>
    <property type="match status" value="1"/>
</dbReference>
<comment type="subcellular location">
    <subcellularLocation>
        <location evidence="1">Cytoplasm</location>
        <location evidence="1">Perinuclear region</location>
    </subcellularLocation>
</comment>
<dbReference type="AlphaFoldDB" id="A0A5N4CYZ8"/>
<dbReference type="CDD" id="cd15753">
    <property type="entry name" value="FYVE_SlaC2-c"/>
    <property type="match status" value="1"/>
</dbReference>